<reference evidence="2" key="1">
    <citation type="submission" date="2006-10" db="EMBL/GenBank/DDBJ databases">
        <authorList>
            <person name="Amadeo P."/>
            <person name="Zhao Q."/>
            <person name="Wortman J."/>
            <person name="Fraser-Liggett C."/>
            <person name="Carlton J."/>
        </authorList>
    </citation>
    <scope>NUCLEOTIDE SEQUENCE</scope>
    <source>
        <strain evidence="2">G3</strain>
    </source>
</reference>
<organism evidence="2 3">
    <name type="scientific">Trichomonas vaginalis (strain ATCC PRA-98 / G3)</name>
    <dbReference type="NCBI Taxonomy" id="412133"/>
    <lineage>
        <taxon>Eukaryota</taxon>
        <taxon>Metamonada</taxon>
        <taxon>Parabasalia</taxon>
        <taxon>Trichomonadida</taxon>
        <taxon>Trichomonadidae</taxon>
        <taxon>Trichomonas</taxon>
    </lineage>
</organism>
<dbReference type="EMBL" id="DS113712">
    <property type="protein sequence ID" value="EAX97506.1"/>
    <property type="molecule type" value="Genomic_DNA"/>
</dbReference>
<feature type="region of interest" description="Disordered" evidence="1">
    <location>
        <begin position="1"/>
        <end position="20"/>
    </location>
</feature>
<sequence>MSSMKRHDIPRPSPLRHHSCNLPYEAIEPSLHEMGNTKLNKFMEFIQQQSEGIEKHKRFEIYEREEIVHAQPIYNQSHEEVTQMEERDKAISKQLAKIHALTYALEQEQKCIRLTLRK</sequence>
<accession>A2FC49</accession>
<dbReference type="SMR" id="A2FC49"/>
<reference evidence="2" key="2">
    <citation type="journal article" date="2007" name="Science">
        <title>Draft genome sequence of the sexually transmitted pathogen Trichomonas vaginalis.</title>
        <authorList>
            <person name="Carlton J.M."/>
            <person name="Hirt R.P."/>
            <person name="Silva J.C."/>
            <person name="Delcher A.L."/>
            <person name="Schatz M."/>
            <person name="Zhao Q."/>
            <person name="Wortman J.R."/>
            <person name="Bidwell S.L."/>
            <person name="Alsmark U.C.M."/>
            <person name="Besteiro S."/>
            <person name="Sicheritz-Ponten T."/>
            <person name="Noel C.J."/>
            <person name="Dacks J.B."/>
            <person name="Foster P.G."/>
            <person name="Simillion C."/>
            <person name="Van de Peer Y."/>
            <person name="Miranda-Saavedra D."/>
            <person name="Barton G.J."/>
            <person name="Westrop G.D."/>
            <person name="Mueller S."/>
            <person name="Dessi D."/>
            <person name="Fiori P.L."/>
            <person name="Ren Q."/>
            <person name="Paulsen I."/>
            <person name="Zhang H."/>
            <person name="Bastida-Corcuera F.D."/>
            <person name="Simoes-Barbosa A."/>
            <person name="Brown M.T."/>
            <person name="Hayes R.D."/>
            <person name="Mukherjee M."/>
            <person name="Okumura C.Y."/>
            <person name="Schneider R."/>
            <person name="Smith A.J."/>
            <person name="Vanacova S."/>
            <person name="Villalvazo M."/>
            <person name="Haas B.J."/>
            <person name="Pertea M."/>
            <person name="Feldblyum T.V."/>
            <person name="Utterback T.R."/>
            <person name="Shu C.L."/>
            <person name="Osoegawa K."/>
            <person name="de Jong P.J."/>
            <person name="Hrdy I."/>
            <person name="Horvathova L."/>
            <person name="Zubacova Z."/>
            <person name="Dolezal P."/>
            <person name="Malik S.B."/>
            <person name="Logsdon J.M. Jr."/>
            <person name="Henze K."/>
            <person name="Gupta A."/>
            <person name="Wang C.C."/>
            <person name="Dunne R.L."/>
            <person name="Upcroft J.A."/>
            <person name="Upcroft P."/>
            <person name="White O."/>
            <person name="Salzberg S.L."/>
            <person name="Tang P."/>
            <person name="Chiu C.-H."/>
            <person name="Lee Y.-S."/>
            <person name="Embley T.M."/>
            <person name="Coombs G.H."/>
            <person name="Mottram J.C."/>
            <person name="Tachezy J."/>
            <person name="Fraser-Liggett C.M."/>
            <person name="Johnson P.J."/>
        </authorList>
    </citation>
    <scope>NUCLEOTIDE SEQUENCE [LARGE SCALE GENOMIC DNA]</scope>
    <source>
        <strain evidence="2">G3</strain>
    </source>
</reference>
<dbReference type="Proteomes" id="UP000001542">
    <property type="component" value="Unassembled WGS sequence"/>
</dbReference>
<proteinExistence type="predicted"/>
<gene>
    <name evidence="2" type="ORF">TVAG_429420</name>
</gene>
<evidence type="ECO:0000313" key="2">
    <source>
        <dbReference type="EMBL" id="EAX97506.1"/>
    </source>
</evidence>
<dbReference type="InParanoid" id="A2FC49"/>
<dbReference type="VEuPathDB" id="TrichDB:TVAGG3_0646310"/>
<evidence type="ECO:0000256" key="1">
    <source>
        <dbReference type="SAM" id="MobiDB-lite"/>
    </source>
</evidence>
<protein>
    <submittedName>
        <fullName evidence="2">Uncharacterized protein</fullName>
    </submittedName>
</protein>
<name>A2FC49_TRIV3</name>
<dbReference type="KEGG" id="tva:4755299"/>
<dbReference type="RefSeq" id="XP_001310436.1">
    <property type="nucleotide sequence ID" value="XM_001310435.1"/>
</dbReference>
<keyword evidence="3" id="KW-1185">Reference proteome</keyword>
<evidence type="ECO:0000313" key="3">
    <source>
        <dbReference type="Proteomes" id="UP000001542"/>
    </source>
</evidence>
<feature type="compositionally biased region" description="Basic and acidic residues" evidence="1">
    <location>
        <begin position="1"/>
        <end position="10"/>
    </location>
</feature>
<dbReference type="VEuPathDB" id="TrichDB:TVAG_429420"/>
<dbReference type="AlphaFoldDB" id="A2FC49"/>